<gene>
    <name evidence="2" type="ORF">LTRI10_LOCUS51037</name>
</gene>
<evidence type="ECO:0000256" key="1">
    <source>
        <dbReference type="SAM" id="MobiDB-lite"/>
    </source>
</evidence>
<feature type="region of interest" description="Disordered" evidence="1">
    <location>
        <begin position="341"/>
        <end position="368"/>
    </location>
</feature>
<keyword evidence="3" id="KW-1185">Reference proteome</keyword>
<protein>
    <submittedName>
        <fullName evidence="2">Uncharacterized protein</fullName>
    </submittedName>
</protein>
<dbReference type="EMBL" id="OZ034822">
    <property type="protein sequence ID" value="CAL1411697.1"/>
    <property type="molecule type" value="Genomic_DNA"/>
</dbReference>
<organism evidence="2 3">
    <name type="scientific">Linum trigynum</name>
    <dbReference type="NCBI Taxonomy" id="586398"/>
    <lineage>
        <taxon>Eukaryota</taxon>
        <taxon>Viridiplantae</taxon>
        <taxon>Streptophyta</taxon>
        <taxon>Embryophyta</taxon>
        <taxon>Tracheophyta</taxon>
        <taxon>Spermatophyta</taxon>
        <taxon>Magnoliopsida</taxon>
        <taxon>eudicotyledons</taxon>
        <taxon>Gunneridae</taxon>
        <taxon>Pentapetalae</taxon>
        <taxon>rosids</taxon>
        <taxon>fabids</taxon>
        <taxon>Malpighiales</taxon>
        <taxon>Linaceae</taxon>
        <taxon>Linum</taxon>
    </lineage>
</organism>
<reference evidence="2 3" key="1">
    <citation type="submission" date="2024-04" db="EMBL/GenBank/DDBJ databases">
        <authorList>
            <person name="Fracassetti M."/>
        </authorList>
    </citation>
    <scope>NUCLEOTIDE SEQUENCE [LARGE SCALE GENOMIC DNA]</scope>
</reference>
<evidence type="ECO:0000313" key="2">
    <source>
        <dbReference type="EMBL" id="CAL1411697.1"/>
    </source>
</evidence>
<proteinExistence type="predicted"/>
<evidence type="ECO:0000313" key="3">
    <source>
        <dbReference type="Proteomes" id="UP001497516"/>
    </source>
</evidence>
<name>A0AAV2GN85_9ROSI</name>
<dbReference type="AlphaFoldDB" id="A0AAV2GN85"/>
<accession>A0AAV2GN85</accession>
<dbReference type="Proteomes" id="UP001497516">
    <property type="component" value="Chromosome 9"/>
</dbReference>
<sequence>MAFTHGQMHANALFKNQSFRNAATYSRYLRRFRDRPLYPSFFIQPATFSKYEIDIPVYLRRLGWSSLVENLRFSQCPEAVRLFYVNLRCGPGSDPSYFTTLVYDYEIKVTPDLLASLLGLPHDGLKAGSDRDFYHFGFRFDETLQSLAHDIGRWFPSQLSVGRMPDDLKVLHFFLTRCFLPRDLSSTELLHSTYLWVLYNARAGRRISFASLMFCHMIRFGNEYYSGPLPFGPQITRLISRLGIYLRDKVVVCDILDDLRPQHVLARLDALVGPRKPVTGSGGVSNQPTEHEHATATATALEDAAAATFKQAAHSMCGPKWRKWLEKDLLLPRFVYESNQINDPISSDSESDDEDRISTYASPPKYPF</sequence>